<organism evidence="1">
    <name type="scientific">Vibrio coralliilyticus</name>
    <dbReference type="NCBI Taxonomy" id="190893"/>
    <lineage>
        <taxon>Bacteria</taxon>
        <taxon>Pseudomonadati</taxon>
        <taxon>Pseudomonadota</taxon>
        <taxon>Gammaproteobacteria</taxon>
        <taxon>Vibrionales</taxon>
        <taxon>Vibrionaceae</taxon>
        <taxon>Vibrio</taxon>
    </lineage>
</organism>
<comment type="caution">
    <text evidence="1">The sequence shown here is derived from an EMBL/GenBank/DDBJ whole genome shotgun (WGS) entry which is preliminary data.</text>
</comment>
<dbReference type="RefSeq" id="WP_045986383.1">
    <property type="nucleotide sequence ID" value="NZ_CP063052.1"/>
</dbReference>
<sequence length="197" mass="22647">MRLFLLFLIFPSFLYAETFEFKNGNIEFTSYRGDKFYLYPKKNRFIVDNYSDSISKSPDNKYIIVQKTLTSTYVDEDGNESKDKEGYCDIVKLESGCVIGTYSGEICGANWSKNNKILTSSGEVNIPNHSEQLPPKEMITDIDYQDIDFSIESYMACYPLTNDNKSSYIEISHKLLNKYNRVSDSNVIDEKLAAKDN</sequence>
<dbReference type="EMBL" id="JXXR01000016">
    <property type="protein sequence ID" value="KJY71264.1"/>
    <property type="molecule type" value="Genomic_DNA"/>
</dbReference>
<dbReference type="AlphaFoldDB" id="A0A837G570"/>
<protein>
    <submittedName>
        <fullName evidence="1">Uncharacterized protein</fullName>
    </submittedName>
</protein>
<evidence type="ECO:0000313" key="1">
    <source>
        <dbReference type="EMBL" id="KJY71264.1"/>
    </source>
</evidence>
<accession>A0A837G570</accession>
<name>A0A837G570_9VIBR</name>
<reference evidence="1" key="1">
    <citation type="journal article" date="2015" name="BMC Genomics">
        <title>Genome mining reveals unlocked bioactive potential of marine Gram-negative bacteria.</title>
        <authorList>
            <person name="Machado H."/>
            <person name="Sonnenschein E.C."/>
            <person name="Melchiorsen J."/>
            <person name="Gram L."/>
        </authorList>
    </citation>
    <scope>NUCLEOTIDE SEQUENCE</scope>
    <source>
        <strain evidence="1">S2052</strain>
    </source>
</reference>
<proteinExistence type="predicted"/>
<gene>
    <name evidence="1" type="ORF">TW71_14715</name>
</gene>